<evidence type="ECO:0000313" key="2">
    <source>
        <dbReference type="Proteomes" id="UP000310200"/>
    </source>
</evidence>
<dbReference type="EMBL" id="QBLH01000320">
    <property type="protein sequence ID" value="TGZ56625.1"/>
    <property type="molecule type" value="Genomic_DNA"/>
</dbReference>
<gene>
    <name evidence="1" type="ORF">DBV15_10988</name>
</gene>
<dbReference type="Proteomes" id="UP000310200">
    <property type="component" value="Unassembled WGS sequence"/>
</dbReference>
<sequence length="44" mass="4983">MDRATCEVFEQRSNGFPGVIGAIDGCHIPCKQPKDNAHDYYNRK</sequence>
<accession>A0A4S2L1R5</accession>
<proteinExistence type="predicted"/>
<protein>
    <recommendedName>
        <fullName evidence="3">DDE Tnp4 domain-containing protein</fullName>
    </recommendedName>
</protein>
<reference evidence="1 2" key="1">
    <citation type="journal article" date="2019" name="Philos. Trans. R. Soc. Lond., B, Biol. Sci.">
        <title>Ant behaviour and brain gene expression of defending hosts depend on the ecological success of the intruding social parasite.</title>
        <authorList>
            <person name="Kaur R."/>
            <person name="Stoldt M."/>
            <person name="Jongepier E."/>
            <person name="Feldmeyer B."/>
            <person name="Menzel F."/>
            <person name="Bornberg-Bauer E."/>
            <person name="Foitzik S."/>
        </authorList>
    </citation>
    <scope>NUCLEOTIDE SEQUENCE [LARGE SCALE GENOMIC DNA]</scope>
    <source>
        <tissue evidence="1">Whole body</tissue>
    </source>
</reference>
<comment type="caution">
    <text evidence="1">The sequence shown here is derived from an EMBL/GenBank/DDBJ whole genome shotgun (WGS) entry which is preliminary data.</text>
</comment>
<organism evidence="1 2">
    <name type="scientific">Temnothorax longispinosus</name>
    <dbReference type="NCBI Taxonomy" id="300112"/>
    <lineage>
        <taxon>Eukaryota</taxon>
        <taxon>Metazoa</taxon>
        <taxon>Ecdysozoa</taxon>
        <taxon>Arthropoda</taxon>
        <taxon>Hexapoda</taxon>
        <taxon>Insecta</taxon>
        <taxon>Pterygota</taxon>
        <taxon>Neoptera</taxon>
        <taxon>Endopterygota</taxon>
        <taxon>Hymenoptera</taxon>
        <taxon>Apocrita</taxon>
        <taxon>Aculeata</taxon>
        <taxon>Formicoidea</taxon>
        <taxon>Formicidae</taxon>
        <taxon>Myrmicinae</taxon>
        <taxon>Temnothorax</taxon>
    </lineage>
</organism>
<name>A0A4S2L1R5_9HYME</name>
<dbReference type="AlphaFoldDB" id="A0A4S2L1R5"/>
<evidence type="ECO:0008006" key="3">
    <source>
        <dbReference type="Google" id="ProtNLM"/>
    </source>
</evidence>
<evidence type="ECO:0000313" key="1">
    <source>
        <dbReference type="EMBL" id="TGZ56625.1"/>
    </source>
</evidence>
<keyword evidence="2" id="KW-1185">Reference proteome</keyword>